<protein>
    <recommendedName>
        <fullName evidence="3">3-methyladenine DNA glycosylase</fullName>
    </recommendedName>
</protein>
<dbReference type="EMBL" id="AP023396">
    <property type="protein sequence ID" value="BCK56192.1"/>
    <property type="molecule type" value="Genomic_DNA"/>
</dbReference>
<dbReference type="SUPFAM" id="SSF48150">
    <property type="entry name" value="DNA-glycosylase"/>
    <property type="match status" value="1"/>
</dbReference>
<proteinExistence type="predicted"/>
<dbReference type="KEGG" id="nwl:NWFMUON74_39640"/>
<dbReference type="GO" id="GO:0003824">
    <property type="term" value="F:catalytic activity"/>
    <property type="evidence" value="ECO:0007669"/>
    <property type="project" value="InterPro"/>
</dbReference>
<evidence type="ECO:0000313" key="2">
    <source>
        <dbReference type="Proteomes" id="UP000516173"/>
    </source>
</evidence>
<name>A0A7G1KLX5_9NOCA</name>
<sequence>MTVMTDHPGWLTSDSGTRYRAVAVDGTPILITASRNADGGTVIDSGGAELRVDTIDPAVLAGPDDLVSPLKGAGTVVRVANPSLWDALSAAIMRQVIQAGHARKRYQRFCSDYGDRVTRDGLTAWQFPDPGRILRLSDEQFHESGAGFPKPALRDAARCYLNDGDRWQALPASDLLTALQTIPRVGWWTARTAVADYTGDFSVYDYSDIALQPAARRLNPDRQWPQGAPAFKAAWEEMAGNQLSAWTLLTLAWGISHGKDTDRAAAS</sequence>
<dbReference type="InterPro" id="IPR011257">
    <property type="entry name" value="DNA_glycosylase"/>
</dbReference>
<evidence type="ECO:0000313" key="1">
    <source>
        <dbReference type="EMBL" id="BCK56192.1"/>
    </source>
</evidence>
<dbReference type="RefSeq" id="WP_187683312.1">
    <property type="nucleotide sequence ID" value="NZ_AP023396.1"/>
</dbReference>
<evidence type="ECO:0008006" key="3">
    <source>
        <dbReference type="Google" id="ProtNLM"/>
    </source>
</evidence>
<organism evidence="1 2">
    <name type="scientific">Nocardia wallacei</name>
    <dbReference type="NCBI Taxonomy" id="480035"/>
    <lineage>
        <taxon>Bacteria</taxon>
        <taxon>Bacillati</taxon>
        <taxon>Actinomycetota</taxon>
        <taxon>Actinomycetes</taxon>
        <taxon>Mycobacteriales</taxon>
        <taxon>Nocardiaceae</taxon>
        <taxon>Nocardia</taxon>
    </lineage>
</organism>
<gene>
    <name evidence="1" type="ORF">NWFMUON74_39640</name>
</gene>
<dbReference type="GeneID" id="80348459"/>
<accession>A0A7G1KLX5</accession>
<dbReference type="Gene3D" id="1.10.340.30">
    <property type="entry name" value="Hypothetical protein, domain 2"/>
    <property type="match status" value="1"/>
</dbReference>
<dbReference type="GO" id="GO:0006281">
    <property type="term" value="P:DNA repair"/>
    <property type="evidence" value="ECO:0007669"/>
    <property type="project" value="InterPro"/>
</dbReference>
<dbReference type="Proteomes" id="UP000516173">
    <property type="component" value="Chromosome"/>
</dbReference>
<dbReference type="AlphaFoldDB" id="A0A7G1KLX5"/>
<reference evidence="1 2" key="1">
    <citation type="submission" date="2020-08" db="EMBL/GenBank/DDBJ databases">
        <title>Genome Sequencing of Nocardia wallacei strain FMUON74 and assembly.</title>
        <authorList>
            <person name="Toyokawa M."/>
            <person name="Uesaka K."/>
        </authorList>
    </citation>
    <scope>NUCLEOTIDE SEQUENCE [LARGE SCALE GENOMIC DNA]</scope>
    <source>
        <strain evidence="1 2">FMUON74</strain>
    </source>
</reference>
<keyword evidence="2" id="KW-1185">Reference proteome</keyword>